<evidence type="ECO:0000256" key="1">
    <source>
        <dbReference type="ARBA" id="ARBA00010641"/>
    </source>
</evidence>
<dbReference type="Gene3D" id="1.10.10.10">
    <property type="entry name" value="Winged helix-like DNA-binding domain superfamily/Winged helix DNA-binding domain"/>
    <property type="match status" value="1"/>
</dbReference>
<evidence type="ECO:0000256" key="4">
    <source>
        <dbReference type="ARBA" id="ARBA00023163"/>
    </source>
</evidence>
<dbReference type="Gene3D" id="1.10.1740.10">
    <property type="match status" value="1"/>
</dbReference>
<dbReference type="STRING" id="633194.SAMN05421759_10116"/>
<dbReference type="InterPro" id="IPR013324">
    <property type="entry name" value="RNA_pol_sigma_r3/r4-like"/>
</dbReference>
<evidence type="ECO:0000256" key="5">
    <source>
        <dbReference type="SAM" id="MobiDB-lite"/>
    </source>
</evidence>
<dbReference type="NCBIfam" id="TIGR02937">
    <property type="entry name" value="sigma70-ECF"/>
    <property type="match status" value="1"/>
</dbReference>
<dbReference type="InterPro" id="IPR039425">
    <property type="entry name" value="RNA_pol_sigma-70-like"/>
</dbReference>
<evidence type="ECO:0000259" key="7">
    <source>
        <dbReference type="Pfam" id="PF08281"/>
    </source>
</evidence>
<keyword evidence="9" id="KW-1185">Reference proteome</keyword>
<dbReference type="PANTHER" id="PTHR43133:SF62">
    <property type="entry name" value="RNA POLYMERASE SIGMA FACTOR SIGZ"/>
    <property type="match status" value="1"/>
</dbReference>
<evidence type="ECO:0000259" key="6">
    <source>
        <dbReference type="Pfam" id="PF04542"/>
    </source>
</evidence>
<feature type="domain" description="RNA polymerase sigma-70 region 2" evidence="6">
    <location>
        <begin position="87"/>
        <end position="155"/>
    </location>
</feature>
<evidence type="ECO:0000313" key="9">
    <source>
        <dbReference type="Proteomes" id="UP000186684"/>
    </source>
</evidence>
<feature type="compositionally biased region" description="Low complexity" evidence="5">
    <location>
        <begin position="48"/>
        <end position="59"/>
    </location>
</feature>
<gene>
    <name evidence="8" type="ORF">SAMN05421759_10116</name>
</gene>
<keyword evidence="4" id="KW-0804">Transcription</keyword>
<dbReference type="EMBL" id="FTOQ01000001">
    <property type="protein sequence ID" value="SIS49614.1"/>
    <property type="molecule type" value="Genomic_DNA"/>
</dbReference>
<proteinExistence type="inferred from homology"/>
<dbReference type="GO" id="GO:0016987">
    <property type="term" value="F:sigma factor activity"/>
    <property type="evidence" value="ECO:0007669"/>
    <property type="project" value="UniProtKB-KW"/>
</dbReference>
<evidence type="ECO:0000313" key="8">
    <source>
        <dbReference type="EMBL" id="SIS49614.1"/>
    </source>
</evidence>
<dbReference type="GO" id="GO:0006352">
    <property type="term" value="P:DNA-templated transcription initiation"/>
    <property type="evidence" value="ECO:0007669"/>
    <property type="project" value="InterPro"/>
</dbReference>
<dbReference type="SUPFAM" id="SSF88659">
    <property type="entry name" value="Sigma3 and sigma4 domains of RNA polymerase sigma factors"/>
    <property type="match status" value="1"/>
</dbReference>
<reference evidence="9" key="1">
    <citation type="submission" date="2017-01" db="EMBL/GenBank/DDBJ databases">
        <authorList>
            <person name="Varghese N."/>
            <person name="Submissions S."/>
        </authorList>
    </citation>
    <scope>NUCLEOTIDE SEQUENCE [LARGE SCALE GENOMIC DNA]</scope>
    <source>
        <strain evidence="9">DSM 29430</strain>
    </source>
</reference>
<dbReference type="InterPro" id="IPR007627">
    <property type="entry name" value="RNA_pol_sigma70_r2"/>
</dbReference>
<dbReference type="Pfam" id="PF08281">
    <property type="entry name" value="Sigma70_r4_2"/>
    <property type="match status" value="1"/>
</dbReference>
<dbReference type="SUPFAM" id="SSF88946">
    <property type="entry name" value="Sigma2 domain of RNA polymerase sigma factors"/>
    <property type="match status" value="1"/>
</dbReference>
<protein>
    <submittedName>
        <fullName evidence="8">RNA polymerase sigma-70 factor, ECF subfamily</fullName>
    </submittedName>
</protein>
<dbReference type="GO" id="GO:0003677">
    <property type="term" value="F:DNA binding"/>
    <property type="evidence" value="ECO:0007669"/>
    <property type="project" value="InterPro"/>
</dbReference>
<dbReference type="Proteomes" id="UP000186684">
    <property type="component" value="Unassembled WGS sequence"/>
</dbReference>
<evidence type="ECO:0000256" key="2">
    <source>
        <dbReference type="ARBA" id="ARBA00023015"/>
    </source>
</evidence>
<keyword evidence="3" id="KW-0731">Sigma factor</keyword>
<dbReference type="CDD" id="cd06171">
    <property type="entry name" value="Sigma70_r4"/>
    <property type="match status" value="1"/>
</dbReference>
<dbReference type="PANTHER" id="PTHR43133">
    <property type="entry name" value="RNA POLYMERASE ECF-TYPE SIGMA FACTO"/>
    <property type="match status" value="1"/>
</dbReference>
<accession>A0A1N7JK39</accession>
<dbReference type="InterPro" id="IPR013325">
    <property type="entry name" value="RNA_pol_sigma_r2"/>
</dbReference>
<feature type="domain" description="RNA polymerase sigma factor 70 region 4 type 2" evidence="7">
    <location>
        <begin position="182"/>
        <end position="234"/>
    </location>
</feature>
<dbReference type="InterPro" id="IPR014284">
    <property type="entry name" value="RNA_pol_sigma-70_dom"/>
</dbReference>
<sequence length="239" mass="26754">MKKSQITDKTDPPETPARKRSMLHDANVEPAVPDTALDTLPGLRAGRRPGAAMSRAARSGGDGPVADWVAEMVLIRRDRCEASFAALFRHFAPRLKAFLMRSGLDPALSEEVVQDVMQTVWRKADQFDPTRASVSTWIYTIARNRRIDVLRRHARPEPEDLPWGPAEEPDQAEVIGLQQESETLRAALKTLPDKQRVLVEKAYFGDLSHSEIAAETGLPLGTIKSRIRLAFERLRRALD</sequence>
<dbReference type="InterPro" id="IPR036388">
    <property type="entry name" value="WH-like_DNA-bd_sf"/>
</dbReference>
<organism evidence="8 9">
    <name type="scientific">Roseivivax lentus</name>
    <dbReference type="NCBI Taxonomy" id="633194"/>
    <lineage>
        <taxon>Bacteria</taxon>
        <taxon>Pseudomonadati</taxon>
        <taxon>Pseudomonadota</taxon>
        <taxon>Alphaproteobacteria</taxon>
        <taxon>Rhodobacterales</taxon>
        <taxon>Roseobacteraceae</taxon>
        <taxon>Roseivivax</taxon>
    </lineage>
</organism>
<dbReference type="Pfam" id="PF04542">
    <property type="entry name" value="Sigma70_r2"/>
    <property type="match status" value="1"/>
</dbReference>
<keyword evidence="2" id="KW-0805">Transcription regulation</keyword>
<dbReference type="AlphaFoldDB" id="A0A1N7JK39"/>
<feature type="compositionally biased region" description="Basic and acidic residues" evidence="5">
    <location>
        <begin position="1"/>
        <end position="12"/>
    </location>
</feature>
<comment type="similarity">
    <text evidence="1">Belongs to the sigma-70 factor family. ECF subfamily.</text>
</comment>
<evidence type="ECO:0000256" key="3">
    <source>
        <dbReference type="ARBA" id="ARBA00023082"/>
    </source>
</evidence>
<name>A0A1N7JK39_9RHOB</name>
<feature type="region of interest" description="Disordered" evidence="5">
    <location>
        <begin position="1"/>
        <end position="62"/>
    </location>
</feature>
<dbReference type="InterPro" id="IPR013249">
    <property type="entry name" value="RNA_pol_sigma70_r4_t2"/>
</dbReference>